<keyword evidence="3" id="KW-0645">Protease</keyword>
<accession>A0A370DG93</accession>
<dbReference type="InterPro" id="IPR026392">
    <property type="entry name" value="Exo/Archaeosortase_dom"/>
</dbReference>
<evidence type="ECO:0000256" key="4">
    <source>
        <dbReference type="ARBA" id="ARBA00022692"/>
    </source>
</evidence>
<feature type="transmembrane region" description="Helical" evidence="8">
    <location>
        <begin position="258"/>
        <end position="274"/>
    </location>
</feature>
<dbReference type="NCBIfam" id="TIGR02602">
    <property type="entry name" value="8TM_EpsH"/>
    <property type="match status" value="1"/>
</dbReference>
<feature type="transmembrane region" description="Helical" evidence="8">
    <location>
        <begin position="12"/>
        <end position="32"/>
    </location>
</feature>
<evidence type="ECO:0000313" key="10">
    <source>
        <dbReference type="EMBL" id="RDH83176.1"/>
    </source>
</evidence>
<feature type="transmembrane region" description="Helical" evidence="8">
    <location>
        <begin position="304"/>
        <end position="325"/>
    </location>
</feature>
<dbReference type="Pfam" id="PF09721">
    <property type="entry name" value="Exosortase_EpsH"/>
    <property type="match status" value="1"/>
</dbReference>
<evidence type="ECO:0000256" key="3">
    <source>
        <dbReference type="ARBA" id="ARBA00022670"/>
    </source>
</evidence>
<dbReference type="GO" id="GO:0006508">
    <property type="term" value="P:proteolysis"/>
    <property type="evidence" value="ECO:0007669"/>
    <property type="project" value="UniProtKB-KW"/>
</dbReference>
<evidence type="ECO:0000256" key="8">
    <source>
        <dbReference type="SAM" id="Phobius"/>
    </source>
</evidence>
<evidence type="ECO:0000313" key="11">
    <source>
        <dbReference type="Proteomes" id="UP000255508"/>
    </source>
</evidence>
<feature type="transmembrane region" description="Helical" evidence="8">
    <location>
        <begin position="80"/>
        <end position="102"/>
    </location>
</feature>
<keyword evidence="6 8" id="KW-1133">Transmembrane helix</keyword>
<keyword evidence="5" id="KW-0378">Hydrolase</keyword>
<dbReference type="EMBL" id="QFXD01000321">
    <property type="protein sequence ID" value="RDH83176.1"/>
    <property type="molecule type" value="Genomic_DNA"/>
</dbReference>
<dbReference type="NCBIfam" id="TIGR02914">
    <property type="entry name" value="EpsI_fam"/>
    <property type="match status" value="1"/>
</dbReference>
<dbReference type="Proteomes" id="UP000255508">
    <property type="component" value="Unassembled WGS sequence"/>
</dbReference>
<feature type="transmembrane region" description="Helical" evidence="8">
    <location>
        <begin position="186"/>
        <end position="206"/>
    </location>
</feature>
<feature type="domain" description="Methanolan biosynthesis EpsI" evidence="9">
    <location>
        <begin position="310"/>
        <end position="497"/>
    </location>
</feature>
<keyword evidence="4 8" id="KW-0812">Transmembrane</keyword>
<evidence type="ECO:0000256" key="1">
    <source>
        <dbReference type="ARBA" id="ARBA00004651"/>
    </source>
</evidence>
<evidence type="ECO:0000256" key="5">
    <source>
        <dbReference type="ARBA" id="ARBA00022801"/>
    </source>
</evidence>
<dbReference type="GO" id="GO:0008233">
    <property type="term" value="F:peptidase activity"/>
    <property type="evidence" value="ECO:0007669"/>
    <property type="project" value="UniProtKB-KW"/>
</dbReference>
<feature type="transmembrane region" description="Helical" evidence="8">
    <location>
        <begin position="218"/>
        <end position="238"/>
    </location>
</feature>
<dbReference type="Pfam" id="PF11984">
    <property type="entry name" value="DUF3485"/>
    <property type="match status" value="1"/>
</dbReference>
<name>A0A370DG93_9GAMM</name>
<evidence type="ECO:0000256" key="7">
    <source>
        <dbReference type="ARBA" id="ARBA00023136"/>
    </source>
</evidence>
<keyword evidence="7 8" id="KW-0472">Membrane</keyword>
<gene>
    <name evidence="10" type="primary">epsI</name>
    <name evidence="10" type="ORF">DIZ79_17815</name>
</gene>
<comment type="caution">
    <text evidence="10">The sequence shown here is derived from an EMBL/GenBank/DDBJ whole genome shotgun (WGS) entry which is preliminary data.</text>
</comment>
<keyword evidence="2" id="KW-1003">Cell membrane</keyword>
<reference evidence="10 11" key="1">
    <citation type="journal article" date="2018" name="ISME J.">
        <title>Endosymbiont genomes yield clues of tubeworm success.</title>
        <authorList>
            <person name="Li Y."/>
            <person name="Liles M.R."/>
            <person name="Halanych K.M."/>
        </authorList>
    </citation>
    <scope>NUCLEOTIDE SEQUENCE [LARGE SCALE GENOMIC DNA]</scope>
    <source>
        <strain evidence="10">A1422</strain>
    </source>
</reference>
<protein>
    <submittedName>
        <fullName evidence="10">EpsI family protein</fullName>
    </submittedName>
</protein>
<dbReference type="AlphaFoldDB" id="A0A370DG93"/>
<dbReference type="InterPro" id="IPR013426">
    <property type="entry name" value="EpsH-like"/>
</dbReference>
<evidence type="ECO:0000259" key="9">
    <source>
        <dbReference type="Pfam" id="PF11984"/>
    </source>
</evidence>
<dbReference type="InterPro" id="IPR019127">
    <property type="entry name" value="Exosortase"/>
</dbReference>
<organism evidence="10 11">
    <name type="scientific">endosymbiont of Lamellibrachia luymesi</name>
    <dbReference type="NCBI Taxonomy" id="2200907"/>
    <lineage>
        <taxon>Bacteria</taxon>
        <taxon>Pseudomonadati</taxon>
        <taxon>Pseudomonadota</taxon>
        <taxon>Gammaproteobacteria</taxon>
        <taxon>sulfur-oxidizing symbionts</taxon>
    </lineage>
</organism>
<feature type="transmembrane region" description="Helical" evidence="8">
    <location>
        <begin position="131"/>
        <end position="148"/>
    </location>
</feature>
<dbReference type="GO" id="GO:0005886">
    <property type="term" value="C:plasma membrane"/>
    <property type="evidence" value="ECO:0007669"/>
    <property type="project" value="UniProtKB-SubCell"/>
</dbReference>
<feature type="transmembrane region" description="Helical" evidence="8">
    <location>
        <begin position="52"/>
        <end position="68"/>
    </location>
</feature>
<sequence length="507" mass="56827">MVSNSSGVMNSRTAVPPAILLIAGLLLAFPLYYPTLDSFFNIWTASDSDQSHGFLLFAVCLYIFYEEWKARKDRLSIKPRYLGLIGIIVLSLLWMMSGLVYVESLQQALFIAILAMIIFSFLGLKDGTPFYFPVLLLLSVVPVWKVLAPHLQTGTAVTVGYMLQASGITSVREGYLLIIPEGTFEVAEFCSGLRYQIVGITISLLYARQSGFYLKETIAYVAFASLLVFVANLMRVYSVVVIGHITNMESEIVHDHNMLGWTVFGVFILLYLWGSQRYIPIRSAIEQVGGDGIKLADGTKRRNLRFTALVFFATLTGPALAFFYMSGGAETDSSRVELPGKIADWKLVENRLTSWKPDWLQGNSVVEGRYSDGAHRVDVYLSRFSSQEQGREAISVLNEVYDSDVWSRIYRRVTDLGQVNGRNLIVEETRLKAAGSDRGRIVWRWYNAAGKREQKNIKAKLLNLLGTLKGNPEIDVNMVSYDLGADEDKTRIRMVGFLPGYLVAVEK</sequence>
<proteinExistence type="predicted"/>
<dbReference type="NCBIfam" id="TIGR04178">
    <property type="entry name" value="exo_archaeo"/>
    <property type="match status" value="1"/>
</dbReference>
<feature type="transmembrane region" description="Helical" evidence="8">
    <location>
        <begin position="108"/>
        <end position="124"/>
    </location>
</feature>
<evidence type="ECO:0000256" key="6">
    <source>
        <dbReference type="ARBA" id="ARBA00022989"/>
    </source>
</evidence>
<dbReference type="InterPro" id="IPR014263">
    <property type="entry name" value="Methanolan_biosynth_EpsI"/>
</dbReference>
<evidence type="ECO:0000256" key="2">
    <source>
        <dbReference type="ARBA" id="ARBA00022475"/>
    </source>
</evidence>
<comment type="subcellular location">
    <subcellularLocation>
        <location evidence="1">Cell membrane</location>
        <topology evidence="1">Multi-pass membrane protein</topology>
    </subcellularLocation>
</comment>